<comment type="caution">
    <text evidence="7">The sequence shown here is derived from an EMBL/GenBank/DDBJ whole genome shotgun (WGS) entry which is preliminary data.</text>
</comment>
<dbReference type="AlphaFoldDB" id="A0A3M6VKE3"/>
<dbReference type="VEuPathDB" id="FungiDB:DD237_004993"/>
<dbReference type="GO" id="GO:0015179">
    <property type="term" value="F:L-amino acid transmembrane transporter activity"/>
    <property type="evidence" value="ECO:0007669"/>
    <property type="project" value="TreeGrafter"/>
</dbReference>
<dbReference type="GO" id="GO:0016020">
    <property type="term" value="C:membrane"/>
    <property type="evidence" value="ECO:0007669"/>
    <property type="project" value="UniProtKB-SubCell"/>
</dbReference>
<dbReference type="Proteomes" id="UP000282087">
    <property type="component" value="Unassembled WGS sequence"/>
</dbReference>
<dbReference type="EMBL" id="QLLG01000199">
    <property type="protein sequence ID" value="RMX66541.1"/>
    <property type="molecule type" value="Genomic_DNA"/>
</dbReference>
<dbReference type="PANTHER" id="PTHR22950:SF702">
    <property type="entry name" value="AMINO ACID TRANSPORTER PROTEIN"/>
    <property type="match status" value="1"/>
</dbReference>
<reference evidence="7 8" key="1">
    <citation type="submission" date="2018-06" db="EMBL/GenBank/DDBJ databases">
        <title>Comparative genomics of downy mildews reveals potential adaptations to biotrophy.</title>
        <authorList>
            <person name="Fletcher K."/>
            <person name="Klosterman S.J."/>
            <person name="Derevnina L."/>
            <person name="Martin F."/>
            <person name="Koike S."/>
            <person name="Reyes Chin-Wo S."/>
            <person name="Mou B."/>
            <person name="Michelmore R."/>
        </authorList>
    </citation>
    <scope>NUCLEOTIDE SEQUENCE [LARGE SCALE GENOMIC DNA]</scope>
    <source>
        <strain evidence="7 8">R14</strain>
    </source>
</reference>
<gene>
    <name evidence="7" type="ORF">DD238_004581</name>
</gene>
<keyword evidence="4 5" id="KW-0472">Membrane</keyword>
<accession>A0A3M6VKE3</accession>
<evidence type="ECO:0000256" key="2">
    <source>
        <dbReference type="ARBA" id="ARBA00022692"/>
    </source>
</evidence>
<keyword evidence="8" id="KW-1185">Reference proteome</keyword>
<evidence type="ECO:0000256" key="3">
    <source>
        <dbReference type="ARBA" id="ARBA00022989"/>
    </source>
</evidence>
<feature type="domain" description="Amino acid transporter transmembrane" evidence="6">
    <location>
        <begin position="46"/>
        <end position="427"/>
    </location>
</feature>
<name>A0A3M6VKE3_9STRA</name>
<keyword evidence="2 5" id="KW-0812">Transmembrane</keyword>
<evidence type="ECO:0000313" key="8">
    <source>
        <dbReference type="Proteomes" id="UP000282087"/>
    </source>
</evidence>
<feature type="transmembrane region" description="Helical" evidence="5">
    <location>
        <begin position="343"/>
        <end position="361"/>
    </location>
</feature>
<feature type="transmembrane region" description="Helical" evidence="5">
    <location>
        <begin position="367"/>
        <end position="390"/>
    </location>
</feature>
<comment type="subcellular location">
    <subcellularLocation>
        <location evidence="1">Membrane</location>
        <topology evidence="1">Multi-pass membrane protein</topology>
    </subcellularLocation>
</comment>
<feature type="transmembrane region" description="Helical" evidence="5">
    <location>
        <begin position="226"/>
        <end position="245"/>
    </location>
</feature>
<evidence type="ECO:0000313" key="7">
    <source>
        <dbReference type="EMBL" id="RMX66541.1"/>
    </source>
</evidence>
<evidence type="ECO:0000256" key="1">
    <source>
        <dbReference type="ARBA" id="ARBA00004141"/>
    </source>
</evidence>
<feature type="transmembrane region" description="Helical" evidence="5">
    <location>
        <begin position="266"/>
        <end position="283"/>
    </location>
</feature>
<protein>
    <recommendedName>
        <fullName evidence="6">Amino acid transporter transmembrane domain-containing protein</fullName>
    </recommendedName>
</protein>
<sequence>MTSSIESSALLRTTSAALSPSQKVPIASFSSFPISTQARAPGPTEEGSAFSSFLGLATTMTGACVLTLPGVLQAVGQIPALLLFAMSAWLAFHACEMLSVCCDAACEFSYEALSSRLFGAAGVWSVRFLTLVLLFGAIVSYMVIAMDLLEPFLINIMSRGTIGLLFMLVAIPLCLPETMHALRFANLLVLLCLLYILVALGVRTVQNDLEFAAQIPRNRADEFNSKLAAVAYVLPIVMLSFVCQLNVPRAYQEIHDKTQMTLVHKALVGWGLFIYLLFAYLGYACFHGQPPSDILTGFAADDMLINGARLALGISMVLKTPMTFQPLRQLVEICCLGRNRESLPFRTAITVVFLLLAYLLSVSSRNLGTVMAFVGSVAGNLLALTVPGLFLYEISRSYLVERDAFYSSRLAFTFVCAGGVFSAASLAYLSYNALVG</sequence>
<organism evidence="7 8">
    <name type="scientific">Peronospora effusa</name>
    <dbReference type="NCBI Taxonomy" id="542832"/>
    <lineage>
        <taxon>Eukaryota</taxon>
        <taxon>Sar</taxon>
        <taxon>Stramenopiles</taxon>
        <taxon>Oomycota</taxon>
        <taxon>Peronosporomycetes</taxon>
        <taxon>Peronosporales</taxon>
        <taxon>Peronosporaceae</taxon>
        <taxon>Peronospora</taxon>
    </lineage>
</organism>
<feature type="transmembrane region" description="Helical" evidence="5">
    <location>
        <begin position="187"/>
        <end position="206"/>
    </location>
</feature>
<feature type="transmembrane region" description="Helical" evidence="5">
    <location>
        <begin position="303"/>
        <end position="322"/>
    </location>
</feature>
<evidence type="ECO:0000256" key="4">
    <source>
        <dbReference type="ARBA" id="ARBA00023136"/>
    </source>
</evidence>
<feature type="transmembrane region" description="Helical" evidence="5">
    <location>
        <begin position="117"/>
        <end position="144"/>
    </location>
</feature>
<dbReference type="STRING" id="542832.A0A3M6VKE3"/>
<dbReference type="Pfam" id="PF01490">
    <property type="entry name" value="Aa_trans"/>
    <property type="match status" value="1"/>
</dbReference>
<feature type="transmembrane region" description="Helical" evidence="5">
    <location>
        <begin position="156"/>
        <end position="175"/>
    </location>
</feature>
<evidence type="ECO:0000259" key="6">
    <source>
        <dbReference type="Pfam" id="PF01490"/>
    </source>
</evidence>
<proteinExistence type="predicted"/>
<feature type="transmembrane region" description="Helical" evidence="5">
    <location>
        <begin position="410"/>
        <end position="431"/>
    </location>
</feature>
<dbReference type="InterPro" id="IPR013057">
    <property type="entry name" value="AA_transpt_TM"/>
</dbReference>
<evidence type="ECO:0000256" key="5">
    <source>
        <dbReference type="SAM" id="Phobius"/>
    </source>
</evidence>
<keyword evidence="3 5" id="KW-1133">Transmembrane helix</keyword>
<dbReference type="PANTHER" id="PTHR22950">
    <property type="entry name" value="AMINO ACID TRANSPORTER"/>
    <property type="match status" value="1"/>
</dbReference>
<feature type="transmembrane region" description="Helical" evidence="5">
    <location>
        <begin position="78"/>
        <end position="105"/>
    </location>
</feature>